<feature type="transmembrane region" description="Helical" evidence="1">
    <location>
        <begin position="89"/>
        <end position="111"/>
    </location>
</feature>
<dbReference type="InterPro" id="IPR007165">
    <property type="entry name" value="Phage_holin_4_2"/>
</dbReference>
<evidence type="ECO:0000313" key="2">
    <source>
        <dbReference type="EMBL" id="MDC8760435.1"/>
    </source>
</evidence>
<dbReference type="PANTHER" id="PTHR37309:SF1">
    <property type="entry name" value="SLR0284 PROTEIN"/>
    <property type="match status" value="1"/>
</dbReference>
<feature type="transmembrane region" description="Helical" evidence="1">
    <location>
        <begin position="53"/>
        <end position="77"/>
    </location>
</feature>
<name>A0ABT5K7L3_9BURK</name>
<keyword evidence="1" id="KW-1133">Transmembrane helix</keyword>
<dbReference type="Pfam" id="PF04020">
    <property type="entry name" value="Phage_holin_4_2"/>
    <property type="match status" value="1"/>
</dbReference>
<keyword evidence="3" id="KW-1185">Reference proteome</keyword>
<dbReference type="PANTHER" id="PTHR37309">
    <property type="entry name" value="SLR0284 PROTEIN"/>
    <property type="match status" value="1"/>
</dbReference>
<feature type="transmembrane region" description="Helical" evidence="1">
    <location>
        <begin position="26"/>
        <end position="46"/>
    </location>
</feature>
<comment type="caution">
    <text evidence="2">The sequence shown here is derived from an EMBL/GenBank/DDBJ whole genome shotgun (WGS) entry which is preliminary data.</text>
</comment>
<keyword evidence="1" id="KW-0812">Transmembrane</keyword>
<sequence>MRLILTWFINAAALFAVPYLMHSVSVSNVAAALVSALLLGLVNTLIRPLLILLTLPVTVLSLGLFIFIVNGFMFWLVAQLVDGFHVASFWAAIGGALLYSIISWALSTLLLKNSDANT</sequence>
<organism evidence="2 3">
    <name type="scientific">Janthinobacterium fluminis</name>
    <dbReference type="NCBI Taxonomy" id="2987524"/>
    <lineage>
        <taxon>Bacteria</taxon>
        <taxon>Pseudomonadati</taxon>
        <taxon>Pseudomonadota</taxon>
        <taxon>Betaproteobacteria</taxon>
        <taxon>Burkholderiales</taxon>
        <taxon>Oxalobacteraceae</taxon>
        <taxon>Janthinobacterium</taxon>
    </lineage>
</organism>
<dbReference type="EMBL" id="JAQQXR010000013">
    <property type="protein sequence ID" value="MDC8760435.1"/>
    <property type="molecule type" value="Genomic_DNA"/>
</dbReference>
<dbReference type="RefSeq" id="WP_273674216.1">
    <property type="nucleotide sequence ID" value="NZ_JAQQXR010000013.1"/>
</dbReference>
<evidence type="ECO:0000313" key="3">
    <source>
        <dbReference type="Proteomes" id="UP001221208"/>
    </source>
</evidence>
<protein>
    <submittedName>
        <fullName evidence="2">Phage holin family protein</fullName>
    </submittedName>
</protein>
<dbReference type="Proteomes" id="UP001221208">
    <property type="component" value="Unassembled WGS sequence"/>
</dbReference>
<proteinExistence type="predicted"/>
<evidence type="ECO:0000256" key="1">
    <source>
        <dbReference type="SAM" id="Phobius"/>
    </source>
</evidence>
<keyword evidence="1" id="KW-0472">Membrane</keyword>
<gene>
    <name evidence="2" type="ORF">OIK44_22860</name>
</gene>
<accession>A0ABT5K7L3</accession>
<reference evidence="2 3" key="1">
    <citation type="submission" date="2022-10" db="EMBL/GenBank/DDBJ databases">
        <title>Janthinobacterium sp. hw3 Genome sequencing.</title>
        <authorList>
            <person name="Park S."/>
        </authorList>
    </citation>
    <scope>NUCLEOTIDE SEQUENCE [LARGE SCALE GENOMIC DNA]</scope>
    <source>
        <strain evidence="3">hw3</strain>
    </source>
</reference>